<evidence type="ECO:0000256" key="1">
    <source>
        <dbReference type="ARBA" id="ARBA00023242"/>
    </source>
</evidence>
<feature type="compositionally biased region" description="Basic and acidic residues" evidence="2">
    <location>
        <begin position="165"/>
        <end position="186"/>
    </location>
</feature>
<proteinExistence type="predicted"/>
<accession>A0A087T123</accession>
<evidence type="ECO:0000313" key="5">
    <source>
        <dbReference type="Proteomes" id="UP000054359"/>
    </source>
</evidence>
<keyword evidence="5" id="KW-1185">Reference proteome</keyword>
<dbReference type="Pfam" id="PF00651">
    <property type="entry name" value="BTB"/>
    <property type="match status" value="1"/>
</dbReference>
<name>A0A087T123_STEMI</name>
<dbReference type="InterPro" id="IPR051095">
    <property type="entry name" value="Dros_DevTransReg"/>
</dbReference>
<feature type="non-terminal residue" evidence="4">
    <location>
        <position position="354"/>
    </location>
</feature>
<organism evidence="4 5">
    <name type="scientific">Stegodyphus mimosarum</name>
    <name type="common">African social velvet spider</name>
    <dbReference type="NCBI Taxonomy" id="407821"/>
    <lineage>
        <taxon>Eukaryota</taxon>
        <taxon>Metazoa</taxon>
        <taxon>Ecdysozoa</taxon>
        <taxon>Arthropoda</taxon>
        <taxon>Chelicerata</taxon>
        <taxon>Arachnida</taxon>
        <taxon>Araneae</taxon>
        <taxon>Araneomorphae</taxon>
        <taxon>Entelegynae</taxon>
        <taxon>Eresoidea</taxon>
        <taxon>Eresidae</taxon>
        <taxon>Stegodyphus</taxon>
    </lineage>
</organism>
<gene>
    <name evidence="4" type="ORF">X975_15750</name>
</gene>
<dbReference type="InterPro" id="IPR011333">
    <property type="entry name" value="SKP1/BTB/POZ_sf"/>
</dbReference>
<dbReference type="Proteomes" id="UP000054359">
    <property type="component" value="Unassembled WGS sequence"/>
</dbReference>
<feature type="compositionally biased region" description="Polar residues" evidence="2">
    <location>
        <begin position="320"/>
        <end position="333"/>
    </location>
</feature>
<feature type="domain" description="BTB" evidence="3">
    <location>
        <begin position="30"/>
        <end position="95"/>
    </location>
</feature>
<feature type="region of interest" description="Disordered" evidence="2">
    <location>
        <begin position="263"/>
        <end position="337"/>
    </location>
</feature>
<dbReference type="OMA" id="FTMASEW"/>
<dbReference type="PROSITE" id="PS50097">
    <property type="entry name" value="BTB"/>
    <property type="match status" value="1"/>
</dbReference>
<dbReference type="EMBL" id="KK112914">
    <property type="protein sequence ID" value="KFM58812.1"/>
    <property type="molecule type" value="Genomic_DNA"/>
</dbReference>
<feature type="region of interest" description="Disordered" evidence="2">
    <location>
        <begin position="133"/>
        <end position="234"/>
    </location>
</feature>
<dbReference type="SMART" id="SM00225">
    <property type="entry name" value="BTB"/>
    <property type="match status" value="1"/>
</dbReference>
<evidence type="ECO:0000256" key="2">
    <source>
        <dbReference type="SAM" id="MobiDB-lite"/>
    </source>
</evidence>
<feature type="compositionally biased region" description="Polar residues" evidence="2">
    <location>
        <begin position="263"/>
        <end position="286"/>
    </location>
</feature>
<dbReference type="PANTHER" id="PTHR23110">
    <property type="entry name" value="BTB DOMAIN TRANSCRIPTION FACTOR"/>
    <property type="match status" value="1"/>
</dbReference>
<dbReference type="CDD" id="cd18315">
    <property type="entry name" value="BTB_POZ_BAB-like"/>
    <property type="match status" value="1"/>
</dbReference>
<sequence length="354" mass="38327">MSQQFCLKWNSHTTNLLSVFKGFQSSETLVDVTLSCEGRNMKAHKLVLSACSPYFQNLFSENPCKHPIVIINGMRFTDIKAILDFMYKGEVNVSHDELSAFLKAAEALKVKGLTEVCGENQASKVAQVAPQVAETVVPPPPQAPPRADSPNKRRKIRKRSLSDSNRSDDGVVSRKREPSPEVHELSGDGYTGDAKHDGPTINSLPRVPPNAFSRSHHSSAASIGSEAASEDDDYEIEPSKLLEQTLTTDNVPSNNQLSSALVPVSSESVRGLQQKTSTPNLESSDMQGPDSPPDIKPMIQFDDSALSSGAGPSDGALVYSDQSLSQPGPSNYQDGALMLHDNSQSQGIMSFHYI</sequence>
<dbReference type="SUPFAM" id="SSF54695">
    <property type="entry name" value="POZ domain"/>
    <property type="match status" value="1"/>
</dbReference>
<dbReference type="OrthoDB" id="9978265at2759"/>
<evidence type="ECO:0000313" key="4">
    <source>
        <dbReference type="EMBL" id="KFM58812.1"/>
    </source>
</evidence>
<dbReference type="GO" id="GO:0006357">
    <property type="term" value="P:regulation of transcription by RNA polymerase II"/>
    <property type="evidence" value="ECO:0007669"/>
    <property type="project" value="TreeGrafter"/>
</dbReference>
<dbReference type="AlphaFoldDB" id="A0A087T123"/>
<reference evidence="4 5" key="1">
    <citation type="submission" date="2013-11" db="EMBL/GenBank/DDBJ databases">
        <title>Genome sequencing of Stegodyphus mimosarum.</title>
        <authorList>
            <person name="Bechsgaard J."/>
        </authorList>
    </citation>
    <scope>NUCLEOTIDE SEQUENCE [LARGE SCALE GENOMIC DNA]</scope>
</reference>
<dbReference type="PANTHER" id="PTHR23110:SF99">
    <property type="entry name" value="BROAD-COMPLEX CORE PROTEIN ISOFORM 6"/>
    <property type="match status" value="1"/>
</dbReference>
<feature type="compositionally biased region" description="Low complexity" evidence="2">
    <location>
        <begin position="218"/>
        <end position="227"/>
    </location>
</feature>
<keyword evidence="1" id="KW-0539">Nucleus</keyword>
<dbReference type="Gene3D" id="3.30.710.10">
    <property type="entry name" value="Potassium Channel Kv1.1, Chain A"/>
    <property type="match status" value="1"/>
</dbReference>
<dbReference type="GO" id="GO:0005634">
    <property type="term" value="C:nucleus"/>
    <property type="evidence" value="ECO:0007669"/>
    <property type="project" value="TreeGrafter"/>
</dbReference>
<evidence type="ECO:0000259" key="3">
    <source>
        <dbReference type="PROSITE" id="PS50097"/>
    </source>
</evidence>
<protein>
    <submittedName>
        <fullName evidence="4">Protein bric-a-brac 2</fullName>
    </submittedName>
</protein>
<dbReference type="InterPro" id="IPR000210">
    <property type="entry name" value="BTB/POZ_dom"/>
</dbReference>